<evidence type="ECO:0000256" key="6">
    <source>
        <dbReference type="ARBA" id="ARBA00022692"/>
    </source>
</evidence>
<evidence type="ECO:0000256" key="8">
    <source>
        <dbReference type="ARBA" id="ARBA00022842"/>
    </source>
</evidence>
<name>A0A926DDD8_9FIRM</name>
<sequence>MYYHLSNGKILRLSVDDPLPRSGLIGVLTPAQAHDSCPFFELSESSVEHAMHVRTAGLESHEHLDILFVPRFHNSTQTQDSLLRIFLSERTLLFVVQNTQQITQIIDRIATDGEPDISFSKLLCDYFETQAEVHYDYLSHIEEGIAALEETVTSGRERKSYLNAIAVLRQKQLALKRYFEQLLDLFAGIEANENDLFTERSLQRFHLLAGKTDRLYHSVLNLRDYITQLREAYQAQADLSLNAIMKLFTVITAIFLPLTLLVGWYGMNFQMPEYSYRYAYPVFIAVSLAIIGGLVFYFKKHRWF</sequence>
<accession>A0A926DDD8</accession>
<keyword evidence="10" id="KW-0406">Ion transport</keyword>
<keyword evidence="5" id="KW-0997">Cell inner membrane</keyword>
<evidence type="ECO:0000313" key="15">
    <source>
        <dbReference type="EMBL" id="MBC8536905.1"/>
    </source>
</evidence>
<dbReference type="PANTHER" id="PTHR46494:SF3">
    <property type="entry name" value="ZINC TRANSPORT PROTEIN ZNTB"/>
    <property type="match status" value="1"/>
</dbReference>
<reference evidence="15" key="1">
    <citation type="submission" date="2020-08" db="EMBL/GenBank/DDBJ databases">
        <title>Genome public.</title>
        <authorList>
            <person name="Liu C."/>
            <person name="Sun Q."/>
        </authorList>
    </citation>
    <scope>NUCLEOTIDE SEQUENCE</scope>
    <source>
        <strain evidence="15">BX7</strain>
    </source>
</reference>
<dbReference type="GO" id="GO:0015095">
    <property type="term" value="F:magnesium ion transmembrane transporter activity"/>
    <property type="evidence" value="ECO:0007669"/>
    <property type="project" value="TreeGrafter"/>
</dbReference>
<dbReference type="AlphaFoldDB" id="A0A926DDD8"/>
<evidence type="ECO:0008006" key="17">
    <source>
        <dbReference type="Google" id="ProtNLM"/>
    </source>
</evidence>
<dbReference type="InterPro" id="IPR002523">
    <property type="entry name" value="MgTranspt_CorA/ZnTranspt_ZntB"/>
</dbReference>
<gene>
    <name evidence="15" type="ORF">H8695_09420</name>
</gene>
<dbReference type="GO" id="GO:0050897">
    <property type="term" value="F:cobalt ion binding"/>
    <property type="evidence" value="ECO:0007669"/>
    <property type="project" value="TreeGrafter"/>
</dbReference>
<dbReference type="Pfam" id="PF01544">
    <property type="entry name" value="CorA"/>
    <property type="match status" value="1"/>
</dbReference>
<keyword evidence="3" id="KW-0813">Transport</keyword>
<evidence type="ECO:0000256" key="5">
    <source>
        <dbReference type="ARBA" id="ARBA00022519"/>
    </source>
</evidence>
<comment type="subcellular location">
    <subcellularLocation>
        <location evidence="1">Cell membrane</location>
        <topology evidence="1">Multi-pass membrane protein</topology>
    </subcellularLocation>
</comment>
<dbReference type="EMBL" id="JACRSP010000004">
    <property type="protein sequence ID" value="MBC8536905.1"/>
    <property type="molecule type" value="Genomic_DNA"/>
</dbReference>
<dbReference type="RefSeq" id="WP_249300943.1">
    <property type="nucleotide sequence ID" value="NZ_JACRSP010000004.1"/>
</dbReference>
<evidence type="ECO:0000256" key="1">
    <source>
        <dbReference type="ARBA" id="ARBA00004651"/>
    </source>
</evidence>
<keyword evidence="9 14" id="KW-1133">Transmembrane helix</keyword>
<keyword evidence="11 14" id="KW-0472">Membrane</keyword>
<comment type="function">
    <text evidence="13">Mediates influx of magnesium ions. Alternates between open and closed states. Activated by low cytoplasmic Mg(2+) levels. Inactive when cytoplasmic Mg(2+) levels are high.</text>
</comment>
<comment type="caution">
    <text evidence="15">The sequence shown here is derived from an EMBL/GenBank/DDBJ whole genome shotgun (WGS) entry which is preliminary data.</text>
</comment>
<dbReference type="GO" id="GO:0015087">
    <property type="term" value="F:cobalt ion transmembrane transporter activity"/>
    <property type="evidence" value="ECO:0007669"/>
    <property type="project" value="TreeGrafter"/>
</dbReference>
<keyword evidence="16" id="KW-1185">Reference proteome</keyword>
<evidence type="ECO:0000256" key="11">
    <source>
        <dbReference type="ARBA" id="ARBA00023136"/>
    </source>
</evidence>
<dbReference type="CDD" id="cd12826">
    <property type="entry name" value="EcCorA_ZntB-like_u1"/>
    <property type="match status" value="1"/>
</dbReference>
<dbReference type="GO" id="GO:0005886">
    <property type="term" value="C:plasma membrane"/>
    <property type="evidence" value="ECO:0007669"/>
    <property type="project" value="UniProtKB-SubCell"/>
</dbReference>
<dbReference type="InterPro" id="IPR045863">
    <property type="entry name" value="CorA_TM1_TM2"/>
</dbReference>
<keyword evidence="4" id="KW-1003">Cell membrane</keyword>
<evidence type="ECO:0000256" key="10">
    <source>
        <dbReference type="ARBA" id="ARBA00023065"/>
    </source>
</evidence>
<dbReference type="FunFam" id="1.20.58.340:FF:000004">
    <property type="entry name" value="Magnesium transport protein CorA"/>
    <property type="match status" value="1"/>
</dbReference>
<evidence type="ECO:0000313" key="16">
    <source>
        <dbReference type="Proteomes" id="UP000620366"/>
    </source>
</evidence>
<dbReference type="SUPFAM" id="SSF143865">
    <property type="entry name" value="CorA soluble domain-like"/>
    <property type="match status" value="1"/>
</dbReference>
<dbReference type="Proteomes" id="UP000620366">
    <property type="component" value="Unassembled WGS sequence"/>
</dbReference>
<keyword evidence="7" id="KW-0862">Zinc</keyword>
<keyword evidence="8" id="KW-0460">Magnesium</keyword>
<keyword evidence="6 14" id="KW-0812">Transmembrane</keyword>
<feature type="transmembrane region" description="Helical" evidence="14">
    <location>
        <begin position="278"/>
        <end position="298"/>
    </location>
</feature>
<evidence type="ECO:0000256" key="12">
    <source>
        <dbReference type="ARBA" id="ARBA00034269"/>
    </source>
</evidence>
<evidence type="ECO:0000256" key="3">
    <source>
        <dbReference type="ARBA" id="ARBA00022448"/>
    </source>
</evidence>
<evidence type="ECO:0000256" key="4">
    <source>
        <dbReference type="ARBA" id="ARBA00022475"/>
    </source>
</evidence>
<feature type="transmembrane region" description="Helical" evidence="14">
    <location>
        <begin position="247"/>
        <end position="266"/>
    </location>
</feature>
<evidence type="ECO:0000256" key="2">
    <source>
        <dbReference type="ARBA" id="ARBA00009765"/>
    </source>
</evidence>
<proteinExistence type="inferred from homology"/>
<dbReference type="PANTHER" id="PTHR46494">
    <property type="entry name" value="CORA FAMILY METAL ION TRANSPORTER (EUROFUNG)"/>
    <property type="match status" value="1"/>
</dbReference>
<organism evidence="15 16">
    <name type="scientific">Feifania hominis</name>
    <dbReference type="NCBI Taxonomy" id="2763660"/>
    <lineage>
        <taxon>Bacteria</taxon>
        <taxon>Bacillati</taxon>
        <taxon>Bacillota</taxon>
        <taxon>Clostridia</taxon>
        <taxon>Eubacteriales</taxon>
        <taxon>Feifaniaceae</taxon>
        <taxon>Feifania</taxon>
    </lineage>
</organism>
<dbReference type="GO" id="GO:0000287">
    <property type="term" value="F:magnesium ion binding"/>
    <property type="evidence" value="ECO:0007669"/>
    <property type="project" value="TreeGrafter"/>
</dbReference>
<evidence type="ECO:0000256" key="13">
    <source>
        <dbReference type="ARBA" id="ARBA00045497"/>
    </source>
</evidence>
<comment type="catalytic activity">
    <reaction evidence="12">
        <text>Mg(2+)(in) = Mg(2+)(out)</text>
        <dbReference type="Rhea" id="RHEA:29827"/>
        <dbReference type="ChEBI" id="CHEBI:18420"/>
    </reaction>
</comment>
<evidence type="ECO:0000256" key="9">
    <source>
        <dbReference type="ARBA" id="ARBA00022989"/>
    </source>
</evidence>
<comment type="similarity">
    <text evidence="2">Belongs to the CorA metal ion transporter (MIT) (TC 1.A.35) family.</text>
</comment>
<protein>
    <recommendedName>
        <fullName evidence="17">Magnesium transporter</fullName>
    </recommendedName>
</protein>
<dbReference type="InterPro" id="IPR045861">
    <property type="entry name" value="CorA_cytoplasmic_dom"/>
</dbReference>
<dbReference type="Gene3D" id="1.20.58.340">
    <property type="entry name" value="Magnesium transport protein CorA, transmembrane region"/>
    <property type="match status" value="2"/>
</dbReference>
<dbReference type="SUPFAM" id="SSF144083">
    <property type="entry name" value="Magnesium transport protein CorA, transmembrane region"/>
    <property type="match status" value="1"/>
</dbReference>
<evidence type="ECO:0000256" key="14">
    <source>
        <dbReference type="SAM" id="Phobius"/>
    </source>
</evidence>
<evidence type="ECO:0000256" key="7">
    <source>
        <dbReference type="ARBA" id="ARBA00022833"/>
    </source>
</evidence>